<dbReference type="Pfam" id="PF24758">
    <property type="entry name" value="LRR_At5g56370"/>
    <property type="match status" value="1"/>
</dbReference>
<dbReference type="Proteomes" id="UP000827721">
    <property type="component" value="Unassembled WGS sequence"/>
</dbReference>
<dbReference type="SUPFAM" id="SSF52058">
    <property type="entry name" value="L domain-like"/>
    <property type="match status" value="1"/>
</dbReference>
<evidence type="ECO:0000256" key="1">
    <source>
        <dbReference type="SAM" id="MobiDB-lite"/>
    </source>
</evidence>
<comment type="caution">
    <text evidence="3">The sequence shown here is derived from an EMBL/GenBank/DDBJ whole genome shotgun (WGS) entry which is preliminary data.</text>
</comment>
<feature type="domain" description="F-box" evidence="2">
    <location>
        <begin position="83"/>
        <end position="116"/>
    </location>
</feature>
<protein>
    <recommendedName>
        <fullName evidence="2">F-box domain-containing protein</fullName>
    </recommendedName>
</protein>
<dbReference type="InterPro" id="IPR032675">
    <property type="entry name" value="LRR_dom_sf"/>
</dbReference>
<organism evidence="3 4">
    <name type="scientific">Xanthoceras sorbifolium</name>
    <dbReference type="NCBI Taxonomy" id="99658"/>
    <lineage>
        <taxon>Eukaryota</taxon>
        <taxon>Viridiplantae</taxon>
        <taxon>Streptophyta</taxon>
        <taxon>Embryophyta</taxon>
        <taxon>Tracheophyta</taxon>
        <taxon>Spermatophyta</taxon>
        <taxon>Magnoliopsida</taxon>
        <taxon>eudicotyledons</taxon>
        <taxon>Gunneridae</taxon>
        <taxon>Pentapetalae</taxon>
        <taxon>rosids</taxon>
        <taxon>malvids</taxon>
        <taxon>Sapindales</taxon>
        <taxon>Sapindaceae</taxon>
        <taxon>Xanthoceroideae</taxon>
        <taxon>Xanthoceras</taxon>
    </lineage>
</organism>
<dbReference type="SUPFAM" id="SSF81383">
    <property type="entry name" value="F-box domain"/>
    <property type="match status" value="1"/>
</dbReference>
<dbReference type="InterPro" id="IPR053781">
    <property type="entry name" value="F-box_AtFBL13-like"/>
</dbReference>
<sequence length="938" mass="106515">MIRRRIIFVQLHSIGFLRTHKPRETFLIVVKFCNLYVSLRQRTYHSLLKKQEEPLNGGSADIQRSNWVKFNMDAMKKMRTEDVDWISELPDSILHHIFSFLPFKQVVQTSVLSKQWERTWRAYPVLDFDSSVFNQDLRDRFLDNNGENKQLQRIRKRLFDGLKQTLRIRCFREVTGLKKFKLDMQFLKNPEFKSFVDRCIRCAIGIGVKELKLKFLTFGYEWYNLPKIVLCAESIDLLELKGCRLGLPTNVKLSCLRKLCLSQVYADDQVIETLVGGCPLIEEMSLSDCHGFNSIELSGLDRLNDINILYNKGVQLNNRGLERVVIKALNVHSLAFVGRLDACEINVAYCKNLKSLSLGSTFIKDEWLCNLISELPLLECLFIGACHKLESIKISSPSLKELYINGCVKLVEVNINTPNLSFFSYFGDMMSLSLNALALSNVDLFLFRNNFHSPWHVKYIELLAQFHHCSGMLNIQVVTDKDVIVPKELRQLLPSPLSSAKRLNLPIFKIPEPFSTVKVVDSLLWIAPHVKTISIAKYGHSSMSSFEVGFLGNAIAICPIKPSSFVTRSHMKNCISVELITVEFYAFSYKKPLVYEGESASCCKSLPVSCWQHCIKEIKVEITDENEEGTNKIKRFLWTLDNVGDQITTTVVWLDVLAVEEASSMGGIVNTVVATRVKHHIWELVLPHLALNCHDTGITPQTRDSFNLDSLLSVSELVCLLSSTVIATGFVVNNLILGSKDTFLGLIGKKVLVCGVVGLVCGVWIGSVIRRRQWWQICRENARGQRGGSVNLVERIEKLEEDLRNYATIIRVLSRQLEKLGIRFRVTRKALKEPISQAATLAQKNSEATRTLAMQEEVLEKELGEIQKVLLLMQEQQQKQLELILAVGKTGKLLESRREQSQEQNTLDKSNLADGAKQIETHETQALGSSKGSNNDRV</sequence>
<dbReference type="Pfam" id="PF23622">
    <property type="entry name" value="LRR_At1g61320_AtMIF1"/>
    <property type="match status" value="1"/>
</dbReference>
<gene>
    <name evidence="3" type="ORF">JRO89_XS08G0248700</name>
</gene>
<dbReference type="Pfam" id="PF00646">
    <property type="entry name" value="F-box"/>
    <property type="match status" value="1"/>
</dbReference>
<dbReference type="PANTHER" id="PTHR36408:SF1">
    <property type="entry name" value="TRANSMEMBRANE PROTEIN"/>
    <property type="match status" value="1"/>
</dbReference>
<evidence type="ECO:0000259" key="2">
    <source>
        <dbReference type="PROSITE" id="PS50181"/>
    </source>
</evidence>
<feature type="compositionally biased region" description="Polar residues" evidence="1">
    <location>
        <begin position="924"/>
        <end position="938"/>
    </location>
</feature>
<dbReference type="InterPro" id="IPR036047">
    <property type="entry name" value="F-box-like_dom_sf"/>
</dbReference>
<dbReference type="PANTHER" id="PTHR36408">
    <property type="entry name" value="TRANSMEMBRANE PROTEIN"/>
    <property type="match status" value="1"/>
</dbReference>
<feature type="region of interest" description="Disordered" evidence="1">
    <location>
        <begin position="896"/>
        <end position="938"/>
    </location>
</feature>
<reference evidence="3 4" key="1">
    <citation type="submission" date="2021-02" db="EMBL/GenBank/DDBJ databases">
        <title>Plant Genome Project.</title>
        <authorList>
            <person name="Zhang R.-G."/>
        </authorList>
    </citation>
    <scope>NUCLEOTIDE SEQUENCE [LARGE SCALE GENOMIC DNA]</scope>
    <source>
        <tissue evidence="3">Leaves</tissue>
    </source>
</reference>
<dbReference type="CDD" id="cd22160">
    <property type="entry name" value="F-box_AtFBL13-like"/>
    <property type="match status" value="1"/>
</dbReference>
<dbReference type="SMART" id="SM00256">
    <property type="entry name" value="FBOX"/>
    <property type="match status" value="1"/>
</dbReference>
<name>A0ABQ8HRA5_9ROSI</name>
<dbReference type="EMBL" id="JAFEMO010000008">
    <property type="protein sequence ID" value="KAH7566883.1"/>
    <property type="molecule type" value="Genomic_DNA"/>
</dbReference>
<dbReference type="InterPro" id="IPR055411">
    <property type="entry name" value="LRR_FXL15/At3g58940/PEG3-like"/>
</dbReference>
<dbReference type="InterPro" id="IPR055357">
    <property type="entry name" value="LRR_At1g61320_AtMIF1"/>
</dbReference>
<dbReference type="Gene3D" id="1.20.1280.50">
    <property type="match status" value="1"/>
</dbReference>
<dbReference type="Gene3D" id="3.80.10.10">
    <property type="entry name" value="Ribonuclease Inhibitor"/>
    <property type="match status" value="1"/>
</dbReference>
<evidence type="ECO:0000313" key="4">
    <source>
        <dbReference type="Proteomes" id="UP000827721"/>
    </source>
</evidence>
<dbReference type="PROSITE" id="PS50181">
    <property type="entry name" value="FBOX"/>
    <property type="match status" value="1"/>
</dbReference>
<accession>A0ABQ8HRA5</accession>
<proteinExistence type="predicted"/>
<evidence type="ECO:0000313" key="3">
    <source>
        <dbReference type="EMBL" id="KAH7566883.1"/>
    </source>
</evidence>
<keyword evidence="4" id="KW-1185">Reference proteome</keyword>
<dbReference type="InterPro" id="IPR001810">
    <property type="entry name" value="F-box_dom"/>
</dbReference>